<dbReference type="InterPro" id="IPR005297">
    <property type="entry name" value="Lipoprotein_repeat"/>
</dbReference>
<organism evidence="2 3">
    <name type="scientific">Hydrogenophaga palleronii</name>
    <dbReference type="NCBI Taxonomy" id="65655"/>
    <lineage>
        <taxon>Bacteria</taxon>
        <taxon>Pseudomonadati</taxon>
        <taxon>Pseudomonadota</taxon>
        <taxon>Betaproteobacteria</taxon>
        <taxon>Burkholderiales</taxon>
        <taxon>Comamonadaceae</taxon>
        <taxon>Hydrogenophaga</taxon>
    </lineage>
</organism>
<feature type="chain" id="PRO_5047297365" evidence="1">
    <location>
        <begin position="23"/>
        <end position="139"/>
    </location>
</feature>
<keyword evidence="1" id="KW-0732">Signal</keyword>
<keyword evidence="2" id="KW-0449">Lipoprotein</keyword>
<dbReference type="Pfam" id="PF03640">
    <property type="entry name" value="Lipoprotein_15"/>
    <property type="match status" value="2"/>
</dbReference>
<keyword evidence="3" id="KW-1185">Reference proteome</keyword>
<dbReference type="RefSeq" id="WP_310315326.1">
    <property type="nucleotide sequence ID" value="NZ_JAVDWU010000004.1"/>
</dbReference>
<evidence type="ECO:0000313" key="3">
    <source>
        <dbReference type="Proteomes" id="UP001265700"/>
    </source>
</evidence>
<dbReference type="Proteomes" id="UP001265700">
    <property type="component" value="Unassembled WGS sequence"/>
</dbReference>
<dbReference type="PANTHER" id="PTHR39335">
    <property type="entry name" value="BLL4220 PROTEIN"/>
    <property type="match status" value="1"/>
</dbReference>
<comment type="caution">
    <text evidence="2">The sequence shown here is derived from an EMBL/GenBank/DDBJ whole genome shotgun (WGS) entry which is preliminary data.</text>
</comment>
<evidence type="ECO:0000313" key="2">
    <source>
        <dbReference type="EMBL" id="MDR7150118.1"/>
    </source>
</evidence>
<proteinExistence type="predicted"/>
<name>A0ABU1WLF0_9BURK</name>
<protein>
    <submittedName>
        <fullName evidence="2">Lipoprotein with Yx(FWY)xxD motif</fullName>
    </submittedName>
</protein>
<sequence>MKHSSHLAAFALSIFVAGAVQAQPVMREGVLADATGRTVYTFDKDEAGKSNCSGACLTAWPAFTAKPEAVAKGEFGLINANGVRQWTVNGKPLYYFAGDAKPGDRNGNGQGGVWHVVPAKPVARLDAQPDPKAAVSLTY</sequence>
<dbReference type="PANTHER" id="PTHR39335:SF1">
    <property type="entry name" value="BLL4220 PROTEIN"/>
    <property type="match status" value="1"/>
</dbReference>
<feature type="signal peptide" evidence="1">
    <location>
        <begin position="1"/>
        <end position="22"/>
    </location>
</feature>
<evidence type="ECO:0000256" key="1">
    <source>
        <dbReference type="SAM" id="SignalP"/>
    </source>
</evidence>
<dbReference type="EMBL" id="JAVDWU010000004">
    <property type="protein sequence ID" value="MDR7150118.1"/>
    <property type="molecule type" value="Genomic_DNA"/>
</dbReference>
<gene>
    <name evidence="2" type="ORF">J2W49_002076</name>
</gene>
<accession>A0ABU1WLF0</accession>
<reference evidence="2 3" key="1">
    <citation type="submission" date="2023-07" db="EMBL/GenBank/DDBJ databases">
        <title>Sorghum-associated microbial communities from plants grown in Nebraska, USA.</title>
        <authorList>
            <person name="Schachtman D."/>
        </authorList>
    </citation>
    <scope>NUCLEOTIDE SEQUENCE [LARGE SCALE GENOMIC DNA]</scope>
    <source>
        <strain evidence="2 3">4249</strain>
    </source>
</reference>